<dbReference type="RefSeq" id="WP_263071608.1">
    <property type="nucleotide sequence ID" value="NZ_JAOUSF010000001.1"/>
</dbReference>
<dbReference type="InterPro" id="IPR029058">
    <property type="entry name" value="AB_hydrolase_fold"/>
</dbReference>
<proteinExistence type="predicted"/>
<gene>
    <name evidence="1" type="ORF">OEV98_02575</name>
</gene>
<evidence type="ECO:0000313" key="1">
    <source>
        <dbReference type="EMBL" id="MCU9612447.1"/>
    </source>
</evidence>
<dbReference type="AlphaFoldDB" id="A0AAE3LM92"/>
<protein>
    <submittedName>
        <fullName evidence="1">Hydrolase</fullName>
    </submittedName>
</protein>
<dbReference type="Gene3D" id="3.40.50.1820">
    <property type="entry name" value="alpha/beta hydrolase"/>
    <property type="match status" value="1"/>
</dbReference>
<keyword evidence="2" id="KW-1185">Reference proteome</keyword>
<comment type="caution">
    <text evidence="1">The sequence shown here is derived from an EMBL/GenBank/DDBJ whole genome shotgun (WGS) entry which is preliminary data.</text>
</comment>
<evidence type="ECO:0000313" key="2">
    <source>
        <dbReference type="Proteomes" id="UP001209318"/>
    </source>
</evidence>
<reference evidence="1" key="1">
    <citation type="submission" date="2022-10" db="EMBL/GenBank/DDBJ databases">
        <title>Description of Fervidibacillus gen. nov. in the family Fervidibacillaceae fam. nov. with two species, Fervidibacillus albus sp. nov., and Fervidibacillus halotolerans sp. nov., isolated from tidal flat sediments.</title>
        <authorList>
            <person name="Kwon K.K."/>
            <person name="Yang S.-H."/>
        </authorList>
    </citation>
    <scope>NUCLEOTIDE SEQUENCE</scope>
    <source>
        <strain evidence="1">JCM 19140</strain>
    </source>
</reference>
<dbReference type="EMBL" id="JAOUSF010000001">
    <property type="protein sequence ID" value="MCU9612447.1"/>
    <property type="molecule type" value="Genomic_DNA"/>
</dbReference>
<accession>A0AAE3LM92</accession>
<keyword evidence="1" id="KW-0378">Hydrolase</keyword>
<sequence length="240" mass="28012">MEYRVFNLNKELSIIHYPEKPNGFGILILGNEEQFVDDNGSSWLRNNSRKKILTKLMETGYTIFYSNLGGKHMGNEQACEQAKDLYEYIKRTEILNDKIHIIAEGIGASTVQSFIEDKGENIRSILFINPIFSLYWMYNMLKDQPFLYKKFLADVSQAHGIPDEQADEFIQRAKNESFSSPCPFKIIHILEHGIRDSEWIKLYKNFVNLNLGRIHLILPEKRSDISNYAFRLFKLAEHPL</sequence>
<name>A0AAE3LM92_9BACI</name>
<dbReference type="Proteomes" id="UP001209318">
    <property type="component" value="Unassembled WGS sequence"/>
</dbReference>
<dbReference type="GO" id="GO:0016787">
    <property type="term" value="F:hydrolase activity"/>
    <property type="evidence" value="ECO:0007669"/>
    <property type="project" value="UniProtKB-KW"/>
</dbReference>
<organism evidence="1 2">
    <name type="scientific">Perspicuibacillus lycopersici</name>
    <dbReference type="NCBI Taxonomy" id="1325689"/>
    <lineage>
        <taxon>Bacteria</taxon>
        <taxon>Bacillati</taxon>
        <taxon>Bacillota</taxon>
        <taxon>Bacilli</taxon>
        <taxon>Bacillales</taxon>
        <taxon>Bacillaceae</taxon>
        <taxon>Perspicuibacillus</taxon>
    </lineage>
</organism>
<dbReference type="SUPFAM" id="SSF53474">
    <property type="entry name" value="alpha/beta-Hydrolases"/>
    <property type="match status" value="1"/>
</dbReference>